<comment type="catalytic activity">
    <reaction evidence="10">
        <text>an acyl phosphate + sn-glycerol 3-phosphate = a 1-acyl-sn-glycero-3-phosphate + phosphate</text>
        <dbReference type="Rhea" id="RHEA:34075"/>
        <dbReference type="ChEBI" id="CHEBI:43474"/>
        <dbReference type="ChEBI" id="CHEBI:57597"/>
        <dbReference type="ChEBI" id="CHEBI:57970"/>
        <dbReference type="ChEBI" id="CHEBI:59918"/>
        <dbReference type="EC" id="2.3.1.275"/>
    </reaction>
</comment>
<evidence type="ECO:0000256" key="7">
    <source>
        <dbReference type="ARBA" id="ARBA00023136"/>
    </source>
</evidence>
<keyword evidence="2 10" id="KW-0444">Lipid biosynthesis</keyword>
<evidence type="ECO:0000313" key="11">
    <source>
        <dbReference type="EMBL" id="MBB3763928.1"/>
    </source>
</evidence>
<keyword evidence="11" id="KW-0012">Acyltransferase</keyword>
<comment type="caution">
    <text evidence="11">The sequence shown here is derived from an EMBL/GenBank/DDBJ whole genome shotgun (WGS) entry which is preliminary data.</text>
</comment>
<keyword evidence="5 10" id="KW-1133">Transmembrane helix</keyword>
<comment type="subunit">
    <text evidence="10">Probably interacts with PlsX.</text>
</comment>
<dbReference type="SMART" id="SM01207">
    <property type="entry name" value="G3P_acyltransf"/>
    <property type="match status" value="1"/>
</dbReference>
<keyword evidence="12" id="KW-1185">Reference proteome</keyword>
<comment type="pathway">
    <text evidence="10">Lipid metabolism; phospholipid metabolism.</text>
</comment>
<accession>A0A839Z033</accession>
<keyword evidence="6 10" id="KW-0443">Lipid metabolism</keyword>
<keyword evidence="7 10" id="KW-0472">Membrane</keyword>
<dbReference type="EC" id="2.3.1.275" evidence="10"/>
<evidence type="ECO:0000256" key="9">
    <source>
        <dbReference type="ARBA" id="ARBA00023264"/>
    </source>
</evidence>
<evidence type="ECO:0000256" key="3">
    <source>
        <dbReference type="ARBA" id="ARBA00022679"/>
    </source>
</evidence>
<keyword evidence="8 10" id="KW-0594">Phospholipid biosynthesis</keyword>
<evidence type="ECO:0000256" key="8">
    <source>
        <dbReference type="ARBA" id="ARBA00023209"/>
    </source>
</evidence>
<evidence type="ECO:0000256" key="10">
    <source>
        <dbReference type="HAMAP-Rule" id="MF_01043"/>
    </source>
</evidence>
<evidence type="ECO:0000256" key="4">
    <source>
        <dbReference type="ARBA" id="ARBA00022692"/>
    </source>
</evidence>
<dbReference type="RefSeq" id="WP_183933229.1">
    <property type="nucleotide sequence ID" value="NZ_JACICF010000001.1"/>
</dbReference>
<name>A0A839Z033_9SPHN</name>
<dbReference type="HAMAP" id="MF_01043">
    <property type="entry name" value="PlsY"/>
    <property type="match status" value="1"/>
</dbReference>
<feature type="transmembrane region" description="Helical" evidence="10">
    <location>
        <begin position="116"/>
        <end position="141"/>
    </location>
</feature>
<comment type="subcellular location">
    <subcellularLocation>
        <location evidence="10">Cell membrane</location>
        <topology evidence="10">Multi-pass membrane protein</topology>
    </subcellularLocation>
</comment>
<dbReference type="GO" id="GO:0005886">
    <property type="term" value="C:plasma membrane"/>
    <property type="evidence" value="ECO:0007669"/>
    <property type="project" value="UniProtKB-SubCell"/>
</dbReference>
<organism evidence="11 12">
    <name type="scientific">Sphingomicrobium lutaoense</name>
    <dbReference type="NCBI Taxonomy" id="515949"/>
    <lineage>
        <taxon>Bacteria</taxon>
        <taxon>Pseudomonadati</taxon>
        <taxon>Pseudomonadota</taxon>
        <taxon>Alphaproteobacteria</taxon>
        <taxon>Sphingomonadales</taxon>
        <taxon>Sphingomonadaceae</taxon>
        <taxon>Sphingomicrobium</taxon>
    </lineage>
</organism>
<keyword evidence="9 10" id="KW-1208">Phospholipid metabolism</keyword>
<evidence type="ECO:0000313" key="12">
    <source>
        <dbReference type="Proteomes" id="UP000578569"/>
    </source>
</evidence>
<feature type="transmembrane region" description="Helical" evidence="10">
    <location>
        <begin position="86"/>
        <end position="104"/>
    </location>
</feature>
<dbReference type="UniPathway" id="UPA00085"/>
<protein>
    <recommendedName>
        <fullName evidence="10">Glycerol-3-phosphate acyltransferase</fullName>
    </recommendedName>
    <alternativeName>
        <fullName evidence="10">Acyl-PO4 G3P acyltransferase</fullName>
    </alternativeName>
    <alternativeName>
        <fullName evidence="10">Acyl-phosphate--glycerol-3-phosphate acyltransferase</fullName>
    </alternativeName>
    <alternativeName>
        <fullName evidence="10">G3P acyltransferase</fullName>
        <shortName evidence="10">GPAT</shortName>
        <ecNumber evidence="10">2.3.1.275</ecNumber>
    </alternativeName>
    <alternativeName>
        <fullName evidence="10">Lysophosphatidic acid synthase</fullName>
        <shortName evidence="10">LPA synthase</shortName>
    </alternativeName>
</protein>
<feature type="transmembrane region" description="Helical" evidence="10">
    <location>
        <begin position="6"/>
        <end position="29"/>
    </location>
</feature>
<dbReference type="EMBL" id="JACICF010000001">
    <property type="protein sequence ID" value="MBB3763928.1"/>
    <property type="molecule type" value="Genomic_DNA"/>
</dbReference>
<dbReference type="GO" id="GO:0008654">
    <property type="term" value="P:phospholipid biosynthetic process"/>
    <property type="evidence" value="ECO:0007669"/>
    <property type="project" value="UniProtKB-UniRule"/>
</dbReference>
<dbReference type="NCBIfam" id="TIGR00023">
    <property type="entry name" value="glycerol-3-phosphate 1-O-acyltransferase PlsY"/>
    <property type="match status" value="1"/>
</dbReference>
<comment type="function">
    <text evidence="10">Catalyzes the transfer of an acyl group from acyl-phosphate (acyl-PO(4)) to glycerol-3-phosphate (G3P) to form lysophosphatidic acid (LPA). This enzyme utilizes acyl-phosphate as fatty acyl donor, but not acyl-CoA or acyl-ACP.</text>
</comment>
<keyword evidence="4 10" id="KW-0812">Transmembrane</keyword>
<dbReference type="Pfam" id="PF02660">
    <property type="entry name" value="G3P_acyltransf"/>
    <property type="match status" value="1"/>
</dbReference>
<dbReference type="PANTHER" id="PTHR30309">
    <property type="entry name" value="INNER MEMBRANE PROTEIN YGIH"/>
    <property type="match status" value="1"/>
</dbReference>
<keyword evidence="3 10" id="KW-0808">Transferase</keyword>
<reference evidence="11 12" key="1">
    <citation type="submission" date="2020-08" db="EMBL/GenBank/DDBJ databases">
        <title>Genomic Encyclopedia of Type Strains, Phase IV (KMG-IV): sequencing the most valuable type-strain genomes for metagenomic binning, comparative biology and taxonomic classification.</title>
        <authorList>
            <person name="Goeker M."/>
        </authorList>
    </citation>
    <scope>NUCLEOTIDE SEQUENCE [LARGE SCALE GENOMIC DNA]</scope>
    <source>
        <strain evidence="11 12">DSM 24194</strain>
    </source>
</reference>
<proteinExistence type="inferred from homology"/>
<gene>
    <name evidence="10" type="primary">plsY</name>
    <name evidence="11" type="ORF">FHS50_000951</name>
</gene>
<evidence type="ECO:0000256" key="5">
    <source>
        <dbReference type="ARBA" id="ARBA00022989"/>
    </source>
</evidence>
<evidence type="ECO:0000256" key="6">
    <source>
        <dbReference type="ARBA" id="ARBA00023098"/>
    </source>
</evidence>
<sequence length="214" mass="22435">MAVTEYLPALALGYLLGSIPFGLLLAAMLGKGDLRTIGSGNIGATNALRAGGKGLGAAVLFLDALKGAAAVLIARHFLPDGPMEHGAEIFAATGAFVGHLYPVWLKFKGGKGVATFFGILIALLPVAALVAALVWVGLFLITRISSVGGLGSAISAPMTAAFMGAEPYFGMLLGFTLLILWKHRDNIRRLRAGEEKRFSARREETRATGDQRPS</sequence>
<dbReference type="InterPro" id="IPR003811">
    <property type="entry name" value="G3P_acylTferase_PlsY"/>
</dbReference>
<dbReference type="PANTHER" id="PTHR30309:SF0">
    <property type="entry name" value="GLYCEROL-3-PHOSPHATE ACYLTRANSFERASE-RELATED"/>
    <property type="match status" value="1"/>
</dbReference>
<comment type="similarity">
    <text evidence="10">Belongs to the PlsY family.</text>
</comment>
<dbReference type="Proteomes" id="UP000578569">
    <property type="component" value="Unassembled WGS sequence"/>
</dbReference>
<dbReference type="AlphaFoldDB" id="A0A839Z033"/>
<evidence type="ECO:0000256" key="2">
    <source>
        <dbReference type="ARBA" id="ARBA00022516"/>
    </source>
</evidence>
<dbReference type="GO" id="GO:0043772">
    <property type="term" value="F:acyl-phosphate glycerol-3-phosphate acyltransferase activity"/>
    <property type="evidence" value="ECO:0007669"/>
    <property type="project" value="UniProtKB-UniRule"/>
</dbReference>
<evidence type="ECO:0000256" key="1">
    <source>
        <dbReference type="ARBA" id="ARBA00022475"/>
    </source>
</evidence>
<feature type="transmembrane region" description="Helical" evidence="10">
    <location>
        <begin position="161"/>
        <end position="181"/>
    </location>
</feature>
<keyword evidence="1 10" id="KW-1003">Cell membrane</keyword>